<dbReference type="Proteomes" id="UP001054945">
    <property type="component" value="Unassembled WGS sequence"/>
</dbReference>
<proteinExistence type="predicted"/>
<sequence length="79" mass="8627">MRFMKCLSSCLQRPTFHIAPSSTGALFCSSSDFGVSSAQVSMIGAHTKAPLRSGDEWCIIPEVYELSVSKSLELLISER</sequence>
<evidence type="ECO:0000313" key="2">
    <source>
        <dbReference type="Proteomes" id="UP001054945"/>
    </source>
</evidence>
<reference evidence="1 2" key="1">
    <citation type="submission" date="2021-06" db="EMBL/GenBank/DDBJ databases">
        <title>Caerostris extrusa draft genome.</title>
        <authorList>
            <person name="Kono N."/>
            <person name="Arakawa K."/>
        </authorList>
    </citation>
    <scope>NUCLEOTIDE SEQUENCE [LARGE SCALE GENOMIC DNA]</scope>
</reference>
<dbReference type="AlphaFoldDB" id="A0AAV4UJI4"/>
<comment type="caution">
    <text evidence="1">The sequence shown here is derived from an EMBL/GenBank/DDBJ whole genome shotgun (WGS) entry which is preliminary data.</text>
</comment>
<organism evidence="1 2">
    <name type="scientific">Caerostris extrusa</name>
    <name type="common">Bark spider</name>
    <name type="synonym">Caerostris bankana</name>
    <dbReference type="NCBI Taxonomy" id="172846"/>
    <lineage>
        <taxon>Eukaryota</taxon>
        <taxon>Metazoa</taxon>
        <taxon>Ecdysozoa</taxon>
        <taxon>Arthropoda</taxon>
        <taxon>Chelicerata</taxon>
        <taxon>Arachnida</taxon>
        <taxon>Araneae</taxon>
        <taxon>Araneomorphae</taxon>
        <taxon>Entelegynae</taxon>
        <taxon>Araneoidea</taxon>
        <taxon>Araneidae</taxon>
        <taxon>Caerostris</taxon>
    </lineage>
</organism>
<accession>A0AAV4UJI4</accession>
<keyword evidence="2" id="KW-1185">Reference proteome</keyword>
<dbReference type="EMBL" id="BPLR01012992">
    <property type="protein sequence ID" value="GIY57921.1"/>
    <property type="molecule type" value="Genomic_DNA"/>
</dbReference>
<gene>
    <name evidence="1" type="ORF">CEXT_500531</name>
</gene>
<evidence type="ECO:0000313" key="1">
    <source>
        <dbReference type="EMBL" id="GIY57921.1"/>
    </source>
</evidence>
<name>A0AAV4UJI4_CAEEX</name>
<protein>
    <submittedName>
        <fullName evidence="1">Uncharacterized protein</fullName>
    </submittedName>
</protein>